<dbReference type="EMBL" id="PFAL01000032">
    <property type="protein sequence ID" value="PIR95221.1"/>
    <property type="molecule type" value="Genomic_DNA"/>
</dbReference>
<dbReference type="SUPFAM" id="SSF51261">
    <property type="entry name" value="Duplicated hybrid motif"/>
    <property type="match status" value="1"/>
</dbReference>
<dbReference type="CDD" id="cd00118">
    <property type="entry name" value="LysM"/>
    <property type="match status" value="2"/>
</dbReference>
<comment type="caution">
    <text evidence="2">The sequence shown here is derived from an EMBL/GenBank/DDBJ whole genome shotgun (WGS) entry which is preliminary data.</text>
</comment>
<dbReference type="Proteomes" id="UP000229972">
    <property type="component" value="Unassembled WGS sequence"/>
</dbReference>
<sequence length="340" mass="36441">MANLTSSEFSNLSTEILIEDTTGSTSLNSLPEKYSDTVGTLTKNSYLSPEINIQSNDYEVFSYDQDLMLKPQLLPGEKNNADNTPTHRTTITKYTVQNGDTVSRIAKQFGLTINTILWANNLTAYSLIRPGDILTILPYSGIQYTVKSGDTISAIANKYDIDGDKILSANNLSGGLMAGATIILPGAQKITTIAVRSSSAASGLSVISSLIKQPAVASSGNNMLWPTVGHRITQYFSWRHTGLDIANKIGTPLYAADDGVVTIAQGGWNGGYGNTIVINHGGGIKTRYGHASKLFVKVGDVVKKGDNIAAMGSTGRSTGPHLHFEIIVNNVRVNPLNYIR</sequence>
<dbReference type="InterPro" id="IPR011055">
    <property type="entry name" value="Dup_hybrid_motif"/>
</dbReference>
<dbReference type="PANTHER" id="PTHR21666:SF270">
    <property type="entry name" value="MUREIN HYDROLASE ACTIVATOR ENVC"/>
    <property type="match status" value="1"/>
</dbReference>
<dbReference type="InterPro" id="IPR018392">
    <property type="entry name" value="LysM"/>
</dbReference>
<dbReference type="InterPro" id="IPR050570">
    <property type="entry name" value="Cell_wall_metabolism_enzyme"/>
</dbReference>
<organism evidence="2 3">
    <name type="scientific">Candidatus Falkowbacteria bacterium CG10_big_fil_rev_8_21_14_0_10_37_18</name>
    <dbReference type="NCBI Taxonomy" id="1974562"/>
    <lineage>
        <taxon>Bacteria</taxon>
        <taxon>Candidatus Falkowiibacteriota</taxon>
    </lineage>
</organism>
<dbReference type="Pfam" id="PF01476">
    <property type="entry name" value="LysM"/>
    <property type="match status" value="2"/>
</dbReference>
<dbReference type="InterPro" id="IPR036779">
    <property type="entry name" value="LysM_dom_sf"/>
</dbReference>
<gene>
    <name evidence="2" type="ORF">COT93_03450</name>
</gene>
<evidence type="ECO:0000313" key="2">
    <source>
        <dbReference type="EMBL" id="PIR95221.1"/>
    </source>
</evidence>
<feature type="domain" description="LysM" evidence="1">
    <location>
        <begin position="92"/>
        <end position="136"/>
    </location>
</feature>
<evidence type="ECO:0000313" key="3">
    <source>
        <dbReference type="Proteomes" id="UP000229972"/>
    </source>
</evidence>
<name>A0A2H0V830_9BACT</name>
<dbReference type="CDD" id="cd12797">
    <property type="entry name" value="M23_peptidase"/>
    <property type="match status" value="1"/>
</dbReference>
<dbReference type="Gene3D" id="3.10.350.10">
    <property type="entry name" value="LysM domain"/>
    <property type="match status" value="2"/>
</dbReference>
<dbReference type="PROSITE" id="PS51782">
    <property type="entry name" value="LYSM"/>
    <property type="match status" value="2"/>
</dbReference>
<dbReference type="PANTHER" id="PTHR21666">
    <property type="entry name" value="PEPTIDASE-RELATED"/>
    <property type="match status" value="1"/>
</dbReference>
<dbReference type="AlphaFoldDB" id="A0A2H0V830"/>
<dbReference type="InterPro" id="IPR016047">
    <property type="entry name" value="M23ase_b-sheet_dom"/>
</dbReference>
<reference evidence="3" key="1">
    <citation type="submission" date="2017-09" db="EMBL/GenBank/DDBJ databases">
        <title>Depth-based differentiation of microbial function through sediment-hosted aquifers and enrichment of novel symbionts in the deep terrestrial subsurface.</title>
        <authorList>
            <person name="Probst A.J."/>
            <person name="Ladd B."/>
            <person name="Jarett J.K."/>
            <person name="Geller-Mcgrath D.E."/>
            <person name="Sieber C.M.K."/>
            <person name="Emerson J.B."/>
            <person name="Anantharaman K."/>
            <person name="Thomas B.C."/>
            <person name="Malmstrom R."/>
            <person name="Stieglmeier M."/>
            <person name="Klingl A."/>
            <person name="Woyke T."/>
            <person name="Ryan C.M."/>
            <person name="Banfield J.F."/>
        </authorList>
    </citation>
    <scope>NUCLEOTIDE SEQUENCE [LARGE SCALE GENOMIC DNA]</scope>
</reference>
<dbReference type="GO" id="GO:0004222">
    <property type="term" value="F:metalloendopeptidase activity"/>
    <property type="evidence" value="ECO:0007669"/>
    <property type="project" value="TreeGrafter"/>
</dbReference>
<accession>A0A2H0V830</accession>
<feature type="domain" description="LysM" evidence="1">
    <location>
        <begin position="142"/>
        <end position="191"/>
    </location>
</feature>
<proteinExistence type="predicted"/>
<dbReference type="Gene3D" id="2.70.70.10">
    <property type="entry name" value="Glucose Permease (Domain IIA)"/>
    <property type="match status" value="1"/>
</dbReference>
<dbReference type="SMART" id="SM00257">
    <property type="entry name" value="LysM"/>
    <property type="match status" value="2"/>
</dbReference>
<protein>
    <recommendedName>
        <fullName evidence="1">LysM domain-containing protein</fullName>
    </recommendedName>
</protein>
<evidence type="ECO:0000259" key="1">
    <source>
        <dbReference type="PROSITE" id="PS51782"/>
    </source>
</evidence>
<dbReference type="Pfam" id="PF01551">
    <property type="entry name" value="Peptidase_M23"/>
    <property type="match status" value="1"/>
</dbReference>